<keyword evidence="5 11" id="KW-0808">Transferase</keyword>
<dbReference type="GO" id="GO:0003919">
    <property type="term" value="F:FMN adenylyltransferase activity"/>
    <property type="evidence" value="ECO:0007669"/>
    <property type="project" value="UniProtKB-EC"/>
</dbReference>
<comment type="pathway">
    <text evidence="1">Cofactor biosynthesis; FAD biosynthesis; FAD from FMN: step 1/1.</text>
</comment>
<dbReference type="InterPro" id="IPR023468">
    <property type="entry name" value="Riboflavin_kinase"/>
</dbReference>
<name>A0A1W1CFS5_9ZZZZ</name>
<dbReference type="Gene3D" id="2.40.30.30">
    <property type="entry name" value="Riboflavin kinase-like"/>
    <property type="match status" value="1"/>
</dbReference>
<dbReference type="AlphaFoldDB" id="A0A1W1CFS5"/>
<dbReference type="EC" id="2.7.1.26" evidence="11"/>
<dbReference type="EMBL" id="FPHG01000067">
    <property type="protein sequence ID" value="SFV64577.1"/>
    <property type="molecule type" value="Genomic_DNA"/>
</dbReference>
<dbReference type="PANTHER" id="PTHR22749:SF6">
    <property type="entry name" value="RIBOFLAVIN KINASE"/>
    <property type="match status" value="1"/>
</dbReference>
<dbReference type="Pfam" id="PF06574">
    <property type="entry name" value="FAD_syn"/>
    <property type="match status" value="1"/>
</dbReference>
<evidence type="ECO:0000256" key="1">
    <source>
        <dbReference type="ARBA" id="ARBA00004726"/>
    </source>
</evidence>
<feature type="domain" description="Riboflavin kinase" evidence="10">
    <location>
        <begin position="146"/>
        <end position="263"/>
    </location>
</feature>
<evidence type="ECO:0000256" key="9">
    <source>
        <dbReference type="ARBA" id="ARBA00022840"/>
    </source>
</evidence>
<dbReference type="UniPathway" id="UPA00277">
    <property type="reaction ID" value="UER00407"/>
</dbReference>
<dbReference type="GO" id="GO:0008531">
    <property type="term" value="F:riboflavin kinase activity"/>
    <property type="evidence" value="ECO:0007669"/>
    <property type="project" value="UniProtKB-EC"/>
</dbReference>
<evidence type="ECO:0000256" key="8">
    <source>
        <dbReference type="ARBA" id="ARBA00022827"/>
    </source>
</evidence>
<keyword evidence="11" id="KW-0418">Kinase</keyword>
<dbReference type="Gene3D" id="3.40.50.620">
    <property type="entry name" value="HUPs"/>
    <property type="match status" value="1"/>
</dbReference>
<dbReference type="SMART" id="SM00904">
    <property type="entry name" value="Flavokinase"/>
    <property type="match status" value="1"/>
</dbReference>
<dbReference type="SUPFAM" id="SSF82114">
    <property type="entry name" value="Riboflavin kinase-like"/>
    <property type="match status" value="1"/>
</dbReference>
<dbReference type="NCBIfam" id="NF004162">
    <property type="entry name" value="PRK05627.1-5"/>
    <property type="match status" value="1"/>
</dbReference>
<dbReference type="EC" id="2.7.7.2" evidence="11"/>
<evidence type="ECO:0000256" key="6">
    <source>
        <dbReference type="ARBA" id="ARBA00022695"/>
    </source>
</evidence>
<evidence type="ECO:0000256" key="3">
    <source>
        <dbReference type="ARBA" id="ARBA00022630"/>
    </source>
</evidence>
<dbReference type="SUPFAM" id="SSF52374">
    <property type="entry name" value="Nucleotidylyl transferase"/>
    <property type="match status" value="1"/>
</dbReference>
<dbReference type="PANTHER" id="PTHR22749">
    <property type="entry name" value="RIBOFLAVIN KINASE/FMN ADENYLYLTRANSFERASE"/>
    <property type="match status" value="1"/>
</dbReference>
<gene>
    <name evidence="11" type="ORF">MNB_SV-9-74</name>
</gene>
<dbReference type="GO" id="GO:0009231">
    <property type="term" value="P:riboflavin biosynthetic process"/>
    <property type="evidence" value="ECO:0007669"/>
    <property type="project" value="InterPro"/>
</dbReference>
<keyword evidence="7" id="KW-0547">Nucleotide-binding</keyword>
<evidence type="ECO:0000256" key="5">
    <source>
        <dbReference type="ARBA" id="ARBA00022679"/>
    </source>
</evidence>
<evidence type="ECO:0000256" key="7">
    <source>
        <dbReference type="ARBA" id="ARBA00022741"/>
    </source>
</evidence>
<keyword evidence="8" id="KW-0274">FAD</keyword>
<organism evidence="11">
    <name type="scientific">hydrothermal vent metagenome</name>
    <dbReference type="NCBI Taxonomy" id="652676"/>
    <lineage>
        <taxon>unclassified sequences</taxon>
        <taxon>metagenomes</taxon>
        <taxon>ecological metagenomes</taxon>
    </lineage>
</organism>
<dbReference type="InterPro" id="IPR015865">
    <property type="entry name" value="Riboflavin_kinase_bac/euk"/>
</dbReference>
<keyword evidence="6 11" id="KW-0548">Nucleotidyltransferase</keyword>
<dbReference type="InterPro" id="IPR014729">
    <property type="entry name" value="Rossmann-like_a/b/a_fold"/>
</dbReference>
<dbReference type="GO" id="GO:0009398">
    <property type="term" value="P:FMN biosynthetic process"/>
    <property type="evidence" value="ECO:0007669"/>
    <property type="project" value="TreeGrafter"/>
</dbReference>
<keyword evidence="4" id="KW-0288">FMN</keyword>
<dbReference type="GO" id="GO:0006747">
    <property type="term" value="P:FAD biosynthetic process"/>
    <property type="evidence" value="ECO:0007669"/>
    <property type="project" value="UniProtKB-UniPathway"/>
</dbReference>
<dbReference type="GO" id="GO:0005524">
    <property type="term" value="F:ATP binding"/>
    <property type="evidence" value="ECO:0007669"/>
    <property type="project" value="UniProtKB-KW"/>
</dbReference>
<evidence type="ECO:0000256" key="4">
    <source>
        <dbReference type="ARBA" id="ARBA00022643"/>
    </source>
</evidence>
<keyword evidence="3" id="KW-0285">Flavoprotein</keyword>
<dbReference type="Pfam" id="PF01687">
    <property type="entry name" value="Flavokinase"/>
    <property type="match status" value="1"/>
</dbReference>
<keyword evidence="9" id="KW-0067">ATP-binding</keyword>
<accession>A0A1W1CFS5</accession>
<protein>
    <submittedName>
        <fullName evidence="11">Riboflavin kinase / FMN adenylyltransferase</fullName>
        <ecNumber evidence="11">2.7.1.26</ecNumber>
        <ecNumber evidence="11">2.7.7.2</ecNumber>
    </submittedName>
</protein>
<evidence type="ECO:0000256" key="2">
    <source>
        <dbReference type="ARBA" id="ARBA00010214"/>
    </source>
</evidence>
<dbReference type="InterPro" id="IPR015864">
    <property type="entry name" value="FAD_synthase"/>
</dbReference>
<reference evidence="11" key="1">
    <citation type="submission" date="2016-10" db="EMBL/GenBank/DDBJ databases">
        <authorList>
            <person name="de Groot N.N."/>
        </authorList>
    </citation>
    <scope>NUCLEOTIDE SEQUENCE</scope>
</reference>
<evidence type="ECO:0000313" key="11">
    <source>
        <dbReference type="EMBL" id="SFV64577.1"/>
    </source>
</evidence>
<dbReference type="InterPro" id="IPR023465">
    <property type="entry name" value="Riboflavin_kinase_dom_sf"/>
</dbReference>
<comment type="similarity">
    <text evidence="2">Belongs to the RibF family.</text>
</comment>
<evidence type="ECO:0000259" key="10">
    <source>
        <dbReference type="SMART" id="SM00904"/>
    </source>
</evidence>
<sequence>MKINNNIKSITIGSFDGIHIAHKALIDRADAVVVIERNGGYITPGCKRTMCLDKPCFFYHFDKLKSLSPKEFVTKLEKEFPELNKIIIGYDFFFGKDKSGDSQKLKELFSGEVVIVDEVSIDGIPIHSRTIKKYIIDGNIKMANRLLGREYTIYGKVIKGQGIGAKELVPTINIKVKHYQLPKDGVYATKTKIDDIWHKSISFLGHRKSTDNSYAIETHILNKNIEYSKGSIWIEFNDFIRDNRKFGSLEELKEQINKDIKFR</sequence>
<proteinExistence type="inferred from homology"/>